<feature type="domain" description="Glycoside hydrolase family 3 C-terminal" evidence="8">
    <location>
        <begin position="491"/>
        <end position="723"/>
    </location>
</feature>
<evidence type="ECO:0000256" key="4">
    <source>
        <dbReference type="ARBA" id="ARBA00022729"/>
    </source>
</evidence>
<evidence type="ECO:0000256" key="1">
    <source>
        <dbReference type="ARBA" id="ARBA00000448"/>
    </source>
</evidence>
<dbReference type="EMBL" id="JAARRL010000002">
    <property type="protein sequence ID" value="MBC1499206.1"/>
    <property type="molecule type" value="Genomic_DNA"/>
</dbReference>
<sequence length="738" mass="82216">MKKYTISEKDGYVLVENQGGATLGYSLDSSVGLIEEDGYAFKDLNHTGKLDKYKDWRLPQEERIADLVARMSVEDIAGLMLYSAHQSLATTGLFGTMFAGTYDGKKLADSNKSISDLTDQQKAFLKEDRLRHVLLTAIEDLETAVTWNNRLQASAESLGLGIPVNISTDPRHTVSANTEFDAGSGGEISKWPHQLGLAATFSPALIKEFGEIAAKEYRALGITTALSPQVDMATEPRWMRFNGTFGEDSRLSADLARAYCEGFQNSADGWGKDSVNAMVKHWPGGGSGEAGRDAHFGYGKYAVYPGENFDEHLIPFTEGAFDLEKTGKASAVMPYYTISYGQTEDNVGNSYNKYLITDLLRDKYQYDGVVCTDWGITNDAPKVDSFLVGKPWGVEGLSIAERHYKILMAGVDQFGGNNDIAPVLDAYQIGIKEHGEVWMRERFNQSATRLLRNIFQTGLMENPYLDLEESKKQYGVEAYQEKGFLAQLQSIVMVKNAGKTLPLKEKQRVYIPNRKRPESFDWFGQPIPAVDELPVVPKIITQYYELVDVPEEADFAIVMMESPKSSAYTAEEGYLPISLQYRPYTATNARKVSIAGGDPLEHGTNRSYAGKTNVTENEADLEQLIMTKQKMGDKPVIVTLDSANPTVPAEFESYADAILVHFSSTTQALLEIISGRTEPSGLLPFQMPRDMETVETQQEDVAHDMIPYVDQENNEYDFAFGLNFSGEIKDERVKRYKR</sequence>
<comment type="caution">
    <text evidence="9">The sequence shown here is derived from an EMBL/GenBank/DDBJ whole genome shotgun (WGS) entry which is preliminary data.</text>
</comment>
<organism evidence="9 10">
    <name type="scientific">Listeria weihenstephanensis</name>
    <dbReference type="NCBI Taxonomy" id="1006155"/>
    <lineage>
        <taxon>Bacteria</taxon>
        <taxon>Bacillati</taxon>
        <taxon>Bacillota</taxon>
        <taxon>Bacilli</taxon>
        <taxon>Bacillales</taxon>
        <taxon>Listeriaceae</taxon>
        <taxon>Listeria</taxon>
    </lineage>
</organism>
<dbReference type="Pfam" id="PF01915">
    <property type="entry name" value="Glyco_hydro_3_C"/>
    <property type="match status" value="1"/>
</dbReference>
<keyword evidence="6" id="KW-0326">Glycosidase</keyword>
<dbReference type="SUPFAM" id="SSF51445">
    <property type="entry name" value="(Trans)glycosidases"/>
    <property type="match status" value="1"/>
</dbReference>
<protein>
    <recommendedName>
        <fullName evidence="3">beta-glucosidase</fullName>
        <ecNumber evidence="3">3.2.1.21</ecNumber>
    </recommendedName>
</protein>
<dbReference type="EC" id="3.2.1.21" evidence="3"/>
<keyword evidence="4" id="KW-0732">Signal</keyword>
<comment type="similarity">
    <text evidence="2">Belongs to the glycosyl hydrolase 3 family.</text>
</comment>
<dbReference type="GO" id="GO:0009251">
    <property type="term" value="P:glucan catabolic process"/>
    <property type="evidence" value="ECO:0007669"/>
    <property type="project" value="TreeGrafter"/>
</dbReference>
<evidence type="ECO:0000313" key="10">
    <source>
        <dbReference type="Proteomes" id="UP000564536"/>
    </source>
</evidence>
<dbReference type="Gene3D" id="3.20.20.300">
    <property type="entry name" value="Glycoside hydrolase, family 3, N-terminal domain"/>
    <property type="match status" value="1"/>
</dbReference>
<dbReference type="Proteomes" id="UP000564536">
    <property type="component" value="Unassembled WGS sequence"/>
</dbReference>
<dbReference type="PRINTS" id="PR00133">
    <property type="entry name" value="GLHYDRLASE3"/>
</dbReference>
<gene>
    <name evidence="9" type="ORF">HB943_01235</name>
</gene>
<dbReference type="SUPFAM" id="SSF52279">
    <property type="entry name" value="Beta-D-glucan exohydrolase, C-terminal domain"/>
    <property type="match status" value="1"/>
</dbReference>
<dbReference type="Pfam" id="PF00933">
    <property type="entry name" value="Glyco_hydro_3"/>
    <property type="match status" value="1"/>
</dbReference>
<evidence type="ECO:0000256" key="2">
    <source>
        <dbReference type="ARBA" id="ARBA00005336"/>
    </source>
</evidence>
<dbReference type="PANTHER" id="PTHR30620:SF16">
    <property type="entry name" value="LYSOSOMAL BETA GLUCOSIDASE"/>
    <property type="match status" value="1"/>
</dbReference>
<evidence type="ECO:0000259" key="7">
    <source>
        <dbReference type="Pfam" id="PF00933"/>
    </source>
</evidence>
<evidence type="ECO:0000259" key="8">
    <source>
        <dbReference type="Pfam" id="PF01915"/>
    </source>
</evidence>
<dbReference type="AlphaFoldDB" id="A0A841Z4J2"/>
<accession>A0A841Z4J2</accession>
<dbReference type="InterPro" id="IPR002772">
    <property type="entry name" value="Glyco_hydro_3_C"/>
</dbReference>
<keyword evidence="5 9" id="KW-0378">Hydrolase</keyword>
<dbReference type="InterPro" id="IPR017853">
    <property type="entry name" value="GH"/>
</dbReference>
<dbReference type="RefSeq" id="WP_185424049.1">
    <property type="nucleotide sequence ID" value="NZ_JAARRL010000002.1"/>
</dbReference>
<feature type="domain" description="Glycoside hydrolase family 3 N-terminal" evidence="7">
    <location>
        <begin position="118"/>
        <end position="452"/>
    </location>
</feature>
<evidence type="ECO:0000313" key="9">
    <source>
        <dbReference type="EMBL" id="MBC1499206.1"/>
    </source>
</evidence>
<reference evidence="9 10" key="1">
    <citation type="submission" date="2020-03" db="EMBL/GenBank/DDBJ databases">
        <title>Soil Listeria distribution.</title>
        <authorList>
            <person name="Liao J."/>
            <person name="Wiedmann M."/>
        </authorList>
    </citation>
    <scope>NUCLEOTIDE SEQUENCE [LARGE SCALE GENOMIC DNA]</scope>
    <source>
        <strain evidence="9 10">FSL L7-1523</strain>
    </source>
</reference>
<evidence type="ECO:0000256" key="5">
    <source>
        <dbReference type="ARBA" id="ARBA00022801"/>
    </source>
</evidence>
<dbReference type="GO" id="GO:0008422">
    <property type="term" value="F:beta-glucosidase activity"/>
    <property type="evidence" value="ECO:0007669"/>
    <property type="project" value="UniProtKB-EC"/>
</dbReference>
<evidence type="ECO:0000256" key="3">
    <source>
        <dbReference type="ARBA" id="ARBA00012744"/>
    </source>
</evidence>
<comment type="catalytic activity">
    <reaction evidence="1">
        <text>Hydrolysis of terminal, non-reducing beta-D-glucosyl residues with release of beta-D-glucose.</text>
        <dbReference type="EC" id="3.2.1.21"/>
    </reaction>
</comment>
<name>A0A841Z4J2_9LIST</name>
<dbReference type="InterPro" id="IPR001764">
    <property type="entry name" value="Glyco_hydro_3_N"/>
</dbReference>
<dbReference type="Gene3D" id="3.40.50.1700">
    <property type="entry name" value="Glycoside hydrolase family 3 C-terminal domain"/>
    <property type="match status" value="1"/>
</dbReference>
<dbReference type="InterPro" id="IPR036962">
    <property type="entry name" value="Glyco_hydro_3_N_sf"/>
</dbReference>
<proteinExistence type="inferred from homology"/>
<evidence type="ECO:0000256" key="6">
    <source>
        <dbReference type="ARBA" id="ARBA00023295"/>
    </source>
</evidence>
<dbReference type="InterPro" id="IPR036881">
    <property type="entry name" value="Glyco_hydro_3_C_sf"/>
</dbReference>
<dbReference type="PANTHER" id="PTHR30620">
    <property type="entry name" value="PERIPLASMIC BETA-GLUCOSIDASE-RELATED"/>
    <property type="match status" value="1"/>
</dbReference>
<dbReference type="InterPro" id="IPR051915">
    <property type="entry name" value="Cellulose_Degrad_GH3"/>
</dbReference>